<name>A0ABQ9FCS3_TEGGR</name>
<dbReference type="CDD" id="cd01903">
    <property type="entry name" value="Ntn_AC_NAAA"/>
    <property type="match status" value="1"/>
</dbReference>
<dbReference type="InterPro" id="IPR029132">
    <property type="entry name" value="CBAH/NAAA_C"/>
</dbReference>
<dbReference type="Pfam" id="PF02275">
    <property type="entry name" value="CBAH"/>
    <property type="match status" value="1"/>
</dbReference>
<comment type="caution">
    <text evidence="9">The sequence shown here is derived from an EMBL/GenBank/DDBJ whole genome shotgun (WGS) entry which is preliminary data.</text>
</comment>
<sequence>MTGKMSAVEHVLFLALLLTGSYGFNDNPTAPPNKYLPKAAVPLVEKIASDIDVYLPKPYAGEMRGIAQAINVSLGDVVLCNLLYDISAFCTSIVMQDQNGVIWHARNLDYSFTEILRNITIKIDYQKGGKTVYSGVTYAGYVGLVTAQKPKGFTITMDERDQGAWWMNLLVAIVDRQAVPVSFLIRDVTENSADYKSAVDTLSYTVTAAPAYFIIAGVNQTEGQIITKGRYAEVDQYTLDPKNGRWFIVETNYDHWTTPPPTDNRRDPAINAMKSMGQNNITVENLFNVMSTHPVLNNKTTYTVVMSASQPDIMQSWIRHVP</sequence>
<comment type="similarity">
    <text evidence="6">Belongs to the acid ceramidase family.</text>
</comment>
<dbReference type="PANTHER" id="PTHR28583:SF4">
    <property type="entry name" value="N-ACYLETHANOLAMINE-HYDROLYZING ACID AMIDASE"/>
    <property type="match status" value="1"/>
</dbReference>
<reference evidence="9 10" key="1">
    <citation type="submission" date="2022-12" db="EMBL/GenBank/DDBJ databases">
        <title>Chromosome-level genome of Tegillarca granosa.</title>
        <authorList>
            <person name="Kim J."/>
        </authorList>
    </citation>
    <scope>NUCLEOTIDE SEQUENCE [LARGE SCALE GENOMIC DNA]</scope>
    <source>
        <strain evidence="9">Teg-2019</strain>
        <tissue evidence="9">Adductor muscle</tissue>
    </source>
</reference>
<feature type="chain" id="PRO_5046733415" description="N-acylethanolamine-hydrolyzing acid amidase" evidence="7">
    <location>
        <begin position="24"/>
        <end position="322"/>
    </location>
</feature>
<protein>
    <recommendedName>
        <fullName evidence="5">N-acylethanolamine-hydrolyzing acid amidase</fullName>
        <ecNumber evidence="4">3.5.1.60</ecNumber>
    </recommendedName>
</protein>
<keyword evidence="7" id="KW-0732">Signal</keyword>
<dbReference type="PANTHER" id="PTHR28583">
    <property type="entry name" value="ACID AMIDASE"/>
    <property type="match status" value="1"/>
</dbReference>
<comment type="subunit">
    <text evidence="3">Heterodimer of an alpha and a beta subunit, produced by autocatalytic cleavage.</text>
</comment>
<comment type="pathway">
    <text evidence="1">Lipid metabolism; fatty acid metabolism.</text>
</comment>
<evidence type="ECO:0000256" key="1">
    <source>
        <dbReference type="ARBA" id="ARBA00004872"/>
    </source>
</evidence>
<dbReference type="EC" id="3.5.1.60" evidence="4"/>
<dbReference type="InterPro" id="IPR016699">
    <property type="entry name" value="Acid_ceramidase-like"/>
</dbReference>
<keyword evidence="10" id="KW-1185">Reference proteome</keyword>
<evidence type="ECO:0000259" key="8">
    <source>
        <dbReference type="Pfam" id="PF02275"/>
    </source>
</evidence>
<evidence type="ECO:0000313" key="10">
    <source>
        <dbReference type="Proteomes" id="UP001217089"/>
    </source>
</evidence>
<evidence type="ECO:0000256" key="6">
    <source>
        <dbReference type="PIRNR" id="PIRNR017632"/>
    </source>
</evidence>
<organism evidence="9 10">
    <name type="scientific">Tegillarca granosa</name>
    <name type="common">Malaysian cockle</name>
    <name type="synonym">Anadara granosa</name>
    <dbReference type="NCBI Taxonomy" id="220873"/>
    <lineage>
        <taxon>Eukaryota</taxon>
        <taxon>Metazoa</taxon>
        <taxon>Spiralia</taxon>
        <taxon>Lophotrochozoa</taxon>
        <taxon>Mollusca</taxon>
        <taxon>Bivalvia</taxon>
        <taxon>Autobranchia</taxon>
        <taxon>Pteriomorphia</taxon>
        <taxon>Arcoida</taxon>
        <taxon>Arcoidea</taxon>
        <taxon>Arcidae</taxon>
        <taxon>Tegillarca</taxon>
    </lineage>
</organism>
<dbReference type="EMBL" id="JARBDR010000337">
    <property type="protein sequence ID" value="KAJ8315123.1"/>
    <property type="molecule type" value="Genomic_DNA"/>
</dbReference>
<keyword evidence="6" id="KW-0443">Lipid metabolism</keyword>
<evidence type="ECO:0000256" key="3">
    <source>
        <dbReference type="ARBA" id="ARBA00038527"/>
    </source>
</evidence>
<dbReference type="Proteomes" id="UP001217089">
    <property type="component" value="Unassembled WGS sequence"/>
</dbReference>
<dbReference type="Gene3D" id="3.60.60.10">
    <property type="entry name" value="Penicillin V Acylase, Chain A"/>
    <property type="match status" value="1"/>
</dbReference>
<keyword evidence="2 6" id="KW-0378">Hydrolase</keyword>
<dbReference type="PIRSF" id="PIRSF017632">
    <property type="entry name" value="Acid_ceramidase-like"/>
    <property type="match status" value="1"/>
</dbReference>
<feature type="domain" description="Choloylglycine hydrolase/NAAA C-terminal" evidence="8">
    <location>
        <begin position="90"/>
        <end position="257"/>
    </location>
</feature>
<evidence type="ECO:0000256" key="2">
    <source>
        <dbReference type="ARBA" id="ARBA00022801"/>
    </source>
</evidence>
<gene>
    <name evidence="9" type="ORF">KUTeg_007273</name>
</gene>
<feature type="signal peptide" evidence="7">
    <location>
        <begin position="1"/>
        <end position="23"/>
    </location>
</feature>
<evidence type="ECO:0000256" key="7">
    <source>
        <dbReference type="SAM" id="SignalP"/>
    </source>
</evidence>
<proteinExistence type="inferred from homology"/>
<evidence type="ECO:0000256" key="4">
    <source>
        <dbReference type="ARBA" id="ARBA00039046"/>
    </source>
</evidence>
<accession>A0ABQ9FCS3</accession>
<evidence type="ECO:0000256" key="5">
    <source>
        <dbReference type="ARBA" id="ARBA00040404"/>
    </source>
</evidence>
<evidence type="ECO:0000313" key="9">
    <source>
        <dbReference type="EMBL" id="KAJ8315123.1"/>
    </source>
</evidence>